<dbReference type="Proteomes" id="UP000177583">
    <property type="component" value="Unassembled WGS sequence"/>
</dbReference>
<dbReference type="AlphaFoldDB" id="A0A1F6H339"/>
<dbReference type="InterPro" id="IPR007314">
    <property type="entry name" value="Cofac_haem-bd_dom"/>
</dbReference>
<protein>
    <recommendedName>
        <fullName evidence="1">Haem-binding uptake Tiki superfamily ChaN domain-containing protein</fullName>
    </recommendedName>
</protein>
<accession>A0A1F6H339</accession>
<dbReference type="EMBL" id="MFNF01000001">
    <property type="protein sequence ID" value="OGH04762.1"/>
    <property type="molecule type" value="Genomic_DNA"/>
</dbReference>
<feature type="domain" description="Haem-binding uptake Tiki superfamily ChaN" evidence="1">
    <location>
        <begin position="44"/>
        <end position="250"/>
    </location>
</feature>
<dbReference type="SUPFAM" id="SSF159501">
    <property type="entry name" value="EreA/ChaN-like"/>
    <property type="match status" value="1"/>
</dbReference>
<comment type="caution">
    <text evidence="2">The sequence shown here is derived from an EMBL/GenBank/DDBJ whole genome shotgun (WGS) entry which is preliminary data.</text>
</comment>
<proteinExistence type="predicted"/>
<gene>
    <name evidence="2" type="ORF">A2557_07180</name>
</gene>
<name>A0A1F6H339_9PROT</name>
<dbReference type="PROSITE" id="PS51257">
    <property type="entry name" value="PROKAR_LIPOPROTEIN"/>
    <property type="match status" value="1"/>
</dbReference>
<evidence type="ECO:0000313" key="3">
    <source>
        <dbReference type="Proteomes" id="UP000177583"/>
    </source>
</evidence>
<evidence type="ECO:0000313" key="2">
    <source>
        <dbReference type="EMBL" id="OGH04762.1"/>
    </source>
</evidence>
<reference evidence="2 3" key="1">
    <citation type="journal article" date="2016" name="Nat. Commun.">
        <title>Thousands of microbial genomes shed light on interconnected biogeochemical processes in an aquifer system.</title>
        <authorList>
            <person name="Anantharaman K."/>
            <person name="Brown C.T."/>
            <person name="Hug L.A."/>
            <person name="Sharon I."/>
            <person name="Castelle C.J."/>
            <person name="Probst A.J."/>
            <person name="Thomas B.C."/>
            <person name="Singh A."/>
            <person name="Wilkins M.J."/>
            <person name="Karaoz U."/>
            <person name="Brodie E.L."/>
            <person name="Williams K.H."/>
            <person name="Hubbard S.S."/>
            <person name="Banfield J.F."/>
        </authorList>
    </citation>
    <scope>NUCLEOTIDE SEQUENCE [LARGE SCALE GENOMIC DNA]</scope>
</reference>
<evidence type="ECO:0000259" key="1">
    <source>
        <dbReference type="Pfam" id="PF04187"/>
    </source>
</evidence>
<dbReference type="Pfam" id="PF04187">
    <property type="entry name" value="Cofac_haem_bdg"/>
    <property type="match status" value="1"/>
</dbReference>
<dbReference type="CDD" id="cd14727">
    <property type="entry name" value="ChanN-like"/>
    <property type="match status" value="1"/>
</dbReference>
<dbReference type="Gene3D" id="3.40.50.11550">
    <property type="match status" value="1"/>
</dbReference>
<organism evidence="2 3">
    <name type="scientific">Candidatus Lambdaproteobacteria bacterium RIFOXYD2_FULL_56_26</name>
    <dbReference type="NCBI Taxonomy" id="1817773"/>
    <lineage>
        <taxon>Bacteria</taxon>
        <taxon>Pseudomonadati</taxon>
        <taxon>Pseudomonadota</taxon>
        <taxon>Candidatus Lambdaproteobacteria</taxon>
    </lineage>
</organism>
<sequence>MNKSWWIGLVLALAACSTQSPQKTPGPLVEQIAHLGSPVDQAQLWEALGPAQVIFLGENHDNLRHHKIQVELLEHLVGQGKKPALGMELFSKEQTSLLMAFVQSNPKDPAQAEQRLRKALGWEGREEWPGYLEVLRYARQERLEVFGLDLEAGLIRRLTGLEVQELSLVEQSLLPPVSNPGEAYQALMFEKFTQGHCGWSEPKHLAGLYRVWLARNEAMALTLTQAYRPDRPLVALMGSGHLEFGQAVPWAFKRRLPAVPTFGLALMEVGLDRPALAAYFEPQTSLGRDFGPSFPWIWLTDRHSWVDPCLRFKSQLAAHPQKSP</sequence>